<dbReference type="EMBL" id="OZ034819">
    <property type="protein sequence ID" value="CAL1393698.1"/>
    <property type="molecule type" value="Genomic_DNA"/>
</dbReference>
<feature type="chain" id="PRO_5043718646" description="Gnk2-homologous domain-containing protein" evidence="3">
    <location>
        <begin position="19"/>
        <end position="133"/>
    </location>
</feature>
<dbReference type="Gene3D" id="3.30.430.20">
    <property type="entry name" value="Gnk2 domain, C-X8-C-X2-C motif"/>
    <property type="match status" value="1"/>
</dbReference>
<evidence type="ECO:0000256" key="1">
    <source>
        <dbReference type="ARBA" id="ARBA00022729"/>
    </source>
</evidence>
<accession>A0AAV2F7E0</accession>
<dbReference type="PROSITE" id="PS51473">
    <property type="entry name" value="GNK2"/>
    <property type="match status" value="1"/>
</dbReference>
<dbReference type="InterPro" id="IPR002902">
    <property type="entry name" value="GNK2"/>
</dbReference>
<evidence type="ECO:0000259" key="4">
    <source>
        <dbReference type="PROSITE" id="PS51473"/>
    </source>
</evidence>
<feature type="signal peptide" evidence="3">
    <location>
        <begin position="1"/>
        <end position="18"/>
    </location>
</feature>
<evidence type="ECO:0000256" key="3">
    <source>
        <dbReference type="SAM" id="SignalP"/>
    </source>
</evidence>
<sequence>MATRTTLQKLVLATLVAAVTVGLNFAATFHSAAYNCEEGTVGSGSDLDKARHRVLDDLLDNTTPEQSSYCAASTVGEGYAYGCATCDASKVTHCDDCLSYAQDFLDDICEHSVGGEVVVGPVVCSMRFHAGPV</sequence>
<name>A0AAV2F7E0_9ROSI</name>
<reference evidence="5 6" key="1">
    <citation type="submission" date="2024-04" db="EMBL/GenBank/DDBJ databases">
        <authorList>
            <person name="Fracassetti M."/>
        </authorList>
    </citation>
    <scope>NUCLEOTIDE SEQUENCE [LARGE SCALE GENOMIC DNA]</scope>
</reference>
<feature type="domain" description="Gnk2-homologous" evidence="4">
    <location>
        <begin position="29"/>
        <end position="133"/>
    </location>
</feature>
<proteinExistence type="predicted"/>
<dbReference type="Pfam" id="PF01657">
    <property type="entry name" value="Stress-antifung"/>
    <property type="match status" value="1"/>
</dbReference>
<keyword evidence="6" id="KW-1185">Reference proteome</keyword>
<evidence type="ECO:0000313" key="6">
    <source>
        <dbReference type="Proteomes" id="UP001497516"/>
    </source>
</evidence>
<protein>
    <recommendedName>
        <fullName evidence="4">Gnk2-homologous domain-containing protein</fullName>
    </recommendedName>
</protein>
<dbReference type="InterPro" id="IPR038408">
    <property type="entry name" value="GNK2_sf"/>
</dbReference>
<evidence type="ECO:0000256" key="2">
    <source>
        <dbReference type="ARBA" id="ARBA00022737"/>
    </source>
</evidence>
<keyword evidence="1 3" id="KW-0732">Signal</keyword>
<dbReference type="Proteomes" id="UP001497516">
    <property type="component" value="Chromosome 6"/>
</dbReference>
<gene>
    <name evidence="5" type="ORF">LTRI10_LOCUS34256</name>
</gene>
<dbReference type="AlphaFoldDB" id="A0AAV2F7E0"/>
<keyword evidence="2" id="KW-0677">Repeat</keyword>
<evidence type="ECO:0000313" key="5">
    <source>
        <dbReference type="EMBL" id="CAL1393698.1"/>
    </source>
</evidence>
<organism evidence="5 6">
    <name type="scientific">Linum trigynum</name>
    <dbReference type="NCBI Taxonomy" id="586398"/>
    <lineage>
        <taxon>Eukaryota</taxon>
        <taxon>Viridiplantae</taxon>
        <taxon>Streptophyta</taxon>
        <taxon>Embryophyta</taxon>
        <taxon>Tracheophyta</taxon>
        <taxon>Spermatophyta</taxon>
        <taxon>Magnoliopsida</taxon>
        <taxon>eudicotyledons</taxon>
        <taxon>Gunneridae</taxon>
        <taxon>Pentapetalae</taxon>
        <taxon>rosids</taxon>
        <taxon>fabids</taxon>
        <taxon>Malpighiales</taxon>
        <taxon>Linaceae</taxon>
        <taxon>Linum</taxon>
    </lineage>
</organism>